<dbReference type="EMBL" id="SWJQ01001426">
    <property type="protein sequence ID" value="TRZ08231.1"/>
    <property type="molecule type" value="Genomic_DNA"/>
</dbReference>
<sequence length="233" mass="26491">MRRRWRCLTPPLPQSLVGRQLLLRTTVLGLVDRVREQNGPPVIQEEAARELLSHLDVHKSMGPDGIHPREMKELADELAKPFSIISQQSCLTGEVPDDWKLANVTPIHKKGGKEDPSNYRPVSLTSVPSLEMKELADELAKPFSIISQQSCLTGEVPDDWKLANVTPIHKKGGKEDPSNYRPVSLTSVPSLKKKKEKEREKEKEMEKEKEKEKENTLILQFEEKILPNFFSVN</sequence>
<protein>
    <recommendedName>
        <fullName evidence="4">RNA-directed DNA polymerase from mobile element jockey</fullName>
    </recommendedName>
</protein>
<organism evidence="2 3">
    <name type="scientific">Zosterops borbonicus</name>
    <dbReference type="NCBI Taxonomy" id="364589"/>
    <lineage>
        <taxon>Eukaryota</taxon>
        <taxon>Metazoa</taxon>
        <taxon>Chordata</taxon>
        <taxon>Craniata</taxon>
        <taxon>Vertebrata</taxon>
        <taxon>Euteleostomi</taxon>
        <taxon>Archelosauria</taxon>
        <taxon>Archosauria</taxon>
        <taxon>Dinosauria</taxon>
        <taxon>Saurischia</taxon>
        <taxon>Theropoda</taxon>
        <taxon>Coelurosauria</taxon>
        <taxon>Aves</taxon>
        <taxon>Neognathae</taxon>
        <taxon>Neoaves</taxon>
        <taxon>Telluraves</taxon>
        <taxon>Australaves</taxon>
        <taxon>Passeriformes</taxon>
        <taxon>Sylvioidea</taxon>
        <taxon>Zosteropidae</taxon>
        <taxon>Zosterops</taxon>
    </lineage>
</organism>
<keyword evidence="3" id="KW-1185">Reference proteome</keyword>
<dbReference type="GO" id="GO:0061343">
    <property type="term" value="P:cell adhesion involved in heart morphogenesis"/>
    <property type="evidence" value="ECO:0007669"/>
    <property type="project" value="TreeGrafter"/>
</dbReference>
<reference evidence="2" key="1">
    <citation type="submission" date="2019-04" db="EMBL/GenBank/DDBJ databases">
        <title>Genome assembly of Zosterops borbonicus 15179.</title>
        <authorList>
            <person name="Leroy T."/>
            <person name="Anselmetti Y."/>
            <person name="Tilak M.-K."/>
            <person name="Nabholz B."/>
        </authorList>
    </citation>
    <scope>NUCLEOTIDE SEQUENCE</scope>
    <source>
        <strain evidence="2">HGM_15179</strain>
        <tissue evidence="2">Muscle</tissue>
    </source>
</reference>
<evidence type="ECO:0000256" key="1">
    <source>
        <dbReference type="SAM" id="MobiDB-lite"/>
    </source>
</evidence>
<feature type="compositionally biased region" description="Basic and acidic residues" evidence="1">
    <location>
        <begin position="197"/>
        <end position="214"/>
    </location>
</feature>
<dbReference type="GO" id="GO:0031012">
    <property type="term" value="C:extracellular matrix"/>
    <property type="evidence" value="ECO:0007669"/>
    <property type="project" value="TreeGrafter"/>
</dbReference>
<evidence type="ECO:0000313" key="3">
    <source>
        <dbReference type="Proteomes" id="UP000796761"/>
    </source>
</evidence>
<dbReference type="OrthoDB" id="10067229at2759"/>
<dbReference type="GO" id="GO:0007508">
    <property type="term" value="P:larval heart development"/>
    <property type="evidence" value="ECO:0007669"/>
    <property type="project" value="TreeGrafter"/>
</dbReference>
<gene>
    <name evidence="2" type="ORF">HGM15179_018878</name>
</gene>
<accession>A0A8K1DBE7</accession>
<evidence type="ECO:0000313" key="2">
    <source>
        <dbReference type="EMBL" id="TRZ08231.1"/>
    </source>
</evidence>
<dbReference type="AlphaFoldDB" id="A0A8K1DBE7"/>
<dbReference type="PANTHER" id="PTHR33395">
    <property type="entry name" value="TRANSCRIPTASE, PUTATIVE-RELATED-RELATED"/>
    <property type="match status" value="1"/>
</dbReference>
<dbReference type="PANTHER" id="PTHR33395:SF22">
    <property type="entry name" value="REVERSE TRANSCRIPTASE DOMAIN-CONTAINING PROTEIN"/>
    <property type="match status" value="1"/>
</dbReference>
<proteinExistence type="predicted"/>
<evidence type="ECO:0008006" key="4">
    <source>
        <dbReference type="Google" id="ProtNLM"/>
    </source>
</evidence>
<name>A0A8K1DBE7_9PASS</name>
<comment type="caution">
    <text evidence="2">The sequence shown here is derived from an EMBL/GenBank/DDBJ whole genome shotgun (WGS) entry which is preliminary data.</text>
</comment>
<dbReference type="Proteomes" id="UP000796761">
    <property type="component" value="Unassembled WGS sequence"/>
</dbReference>
<feature type="region of interest" description="Disordered" evidence="1">
    <location>
        <begin position="169"/>
        <end position="214"/>
    </location>
</feature>